<keyword evidence="4" id="KW-0067">ATP-binding</keyword>
<dbReference type="AlphaFoldDB" id="A0A7X0P079"/>
<protein>
    <submittedName>
        <fullName evidence="8">Serine/threonine-protein kinase</fullName>
        <ecNumber evidence="8">2.7.11.1</ecNumber>
    </submittedName>
</protein>
<dbReference type="PANTHER" id="PTHR43289">
    <property type="entry name" value="MITOGEN-ACTIVATED PROTEIN KINASE KINASE KINASE 20-RELATED"/>
    <property type="match status" value="1"/>
</dbReference>
<accession>A0A7X0P079</accession>
<proteinExistence type="predicted"/>
<evidence type="ECO:0000256" key="2">
    <source>
        <dbReference type="ARBA" id="ARBA00022741"/>
    </source>
</evidence>
<dbReference type="EMBL" id="JACHMI010000001">
    <property type="protein sequence ID" value="MBB6552858.1"/>
    <property type="molecule type" value="Genomic_DNA"/>
</dbReference>
<feature type="compositionally biased region" description="Gly residues" evidence="5">
    <location>
        <begin position="239"/>
        <end position="249"/>
    </location>
</feature>
<dbReference type="PANTHER" id="PTHR43289:SF34">
    <property type="entry name" value="SERINE_THREONINE-PROTEIN KINASE YBDM-RELATED"/>
    <property type="match status" value="1"/>
</dbReference>
<dbReference type="GO" id="GO:0004674">
    <property type="term" value="F:protein serine/threonine kinase activity"/>
    <property type="evidence" value="ECO:0007669"/>
    <property type="project" value="UniProtKB-EC"/>
</dbReference>
<keyword evidence="2" id="KW-0547">Nucleotide-binding</keyword>
<feature type="compositionally biased region" description="Low complexity" evidence="5">
    <location>
        <begin position="413"/>
        <end position="430"/>
    </location>
</feature>
<keyword evidence="6" id="KW-0472">Membrane</keyword>
<feature type="region of interest" description="Disordered" evidence="5">
    <location>
        <begin position="200"/>
        <end position="258"/>
    </location>
</feature>
<feature type="region of interest" description="Disordered" evidence="5">
    <location>
        <begin position="413"/>
        <end position="457"/>
    </location>
</feature>
<keyword evidence="6" id="KW-1133">Transmembrane helix</keyword>
<feature type="region of interest" description="Disordered" evidence="5">
    <location>
        <begin position="544"/>
        <end position="563"/>
    </location>
</feature>
<feature type="compositionally biased region" description="Low complexity" evidence="5">
    <location>
        <begin position="210"/>
        <end position="238"/>
    </location>
</feature>
<keyword evidence="9" id="KW-1185">Reference proteome</keyword>
<sequence length="563" mass="57203">MVADRYRLDERIGSGPMGEVWRGYDTRADWVVAVKVLGARAAGAATREVLRQHAQAVARVIHPNVAMVLDVGDHEGSPFLVMEYLTGLSLGEELAARGPMKIVEVCDLIGQAAAGLDAAHRAGVVHGRVDPDSFRQAGSGVLKVVGFGMDERGPAPAGGRYVAPERAGGEAARAPGDVYALGCVCYELLCGRPPFDDGTAPQAGAPGHEAAGADQTAPGAAPGETAQGAAPGQTAPGGAAQGQGAGGRGRPVPPSAIRREVPPELDRLVLAMLADDPAQRPASGEAIRRALAAIARPKPGPAGPPVTGVSLRDPGLGPGAAGAMGAAGAPAGGFGGAGQGATEVFHAAPGGPGGAPPRAGDTAVFQAADLEPDPPSGPNRKLIIQLGVAVVVIAAVTVGMVLWAGRRDMQAPVAESTPTAEATTPSATPTTLPPTPDPSPGLVITAGPGQDSDEEPDYLRETSIPKATLGEAIPPGGYAKWLQEFDKALMAQQSMGGINPQVAGKAREKIRKAARKFGEGKPDATLSQIADVYRDLARARERGDMAPEGPAVSFMEEWRLPTG</sequence>
<dbReference type="InterPro" id="IPR011009">
    <property type="entry name" value="Kinase-like_dom_sf"/>
</dbReference>
<organism evidence="8 9">
    <name type="scientific">Nonomuraea rubra</name>
    <dbReference type="NCBI Taxonomy" id="46180"/>
    <lineage>
        <taxon>Bacteria</taxon>
        <taxon>Bacillati</taxon>
        <taxon>Actinomycetota</taxon>
        <taxon>Actinomycetes</taxon>
        <taxon>Streptosporangiales</taxon>
        <taxon>Streptosporangiaceae</taxon>
        <taxon>Nonomuraea</taxon>
    </lineage>
</organism>
<dbReference type="SUPFAM" id="SSF56112">
    <property type="entry name" value="Protein kinase-like (PK-like)"/>
    <property type="match status" value="1"/>
</dbReference>
<evidence type="ECO:0000256" key="5">
    <source>
        <dbReference type="SAM" id="MobiDB-lite"/>
    </source>
</evidence>
<evidence type="ECO:0000313" key="9">
    <source>
        <dbReference type="Proteomes" id="UP000565579"/>
    </source>
</evidence>
<comment type="caution">
    <text evidence="8">The sequence shown here is derived from an EMBL/GenBank/DDBJ whole genome shotgun (WGS) entry which is preliminary data.</text>
</comment>
<dbReference type="InterPro" id="IPR000719">
    <property type="entry name" value="Prot_kinase_dom"/>
</dbReference>
<feature type="transmembrane region" description="Helical" evidence="6">
    <location>
        <begin position="382"/>
        <end position="404"/>
    </location>
</feature>
<feature type="domain" description="Protein kinase" evidence="7">
    <location>
        <begin position="6"/>
        <end position="292"/>
    </location>
</feature>
<reference evidence="8 9" key="1">
    <citation type="submission" date="2020-08" db="EMBL/GenBank/DDBJ databases">
        <title>Sequencing the genomes of 1000 actinobacteria strains.</title>
        <authorList>
            <person name="Klenk H.-P."/>
        </authorList>
    </citation>
    <scope>NUCLEOTIDE SEQUENCE [LARGE SCALE GENOMIC DNA]</scope>
    <source>
        <strain evidence="8 9">DSM 43768</strain>
    </source>
</reference>
<dbReference type="Proteomes" id="UP000565579">
    <property type="component" value="Unassembled WGS sequence"/>
</dbReference>
<dbReference type="PROSITE" id="PS50011">
    <property type="entry name" value="PROTEIN_KINASE_DOM"/>
    <property type="match status" value="1"/>
</dbReference>
<dbReference type="EC" id="2.7.11.1" evidence="8"/>
<evidence type="ECO:0000256" key="3">
    <source>
        <dbReference type="ARBA" id="ARBA00022777"/>
    </source>
</evidence>
<keyword evidence="3 8" id="KW-0418">Kinase</keyword>
<keyword evidence="1 8" id="KW-0808">Transferase</keyword>
<dbReference type="Gene3D" id="3.30.200.20">
    <property type="entry name" value="Phosphorylase Kinase, domain 1"/>
    <property type="match status" value="1"/>
</dbReference>
<evidence type="ECO:0000256" key="1">
    <source>
        <dbReference type="ARBA" id="ARBA00022679"/>
    </source>
</evidence>
<evidence type="ECO:0000256" key="6">
    <source>
        <dbReference type="SAM" id="Phobius"/>
    </source>
</evidence>
<name>A0A7X0P079_9ACTN</name>
<dbReference type="GO" id="GO:0005524">
    <property type="term" value="F:ATP binding"/>
    <property type="evidence" value="ECO:0007669"/>
    <property type="project" value="UniProtKB-KW"/>
</dbReference>
<evidence type="ECO:0000259" key="7">
    <source>
        <dbReference type="PROSITE" id="PS50011"/>
    </source>
</evidence>
<gene>
    <name evidence="8" type="ORF">HD593_007653</name>
</gene>
<evidence type="ECO:0000313" key="8">
    <source>
        <dbReference type="EMBL" id="MBB6552858.1"/>
    </source>
</evidence>
<dbReference type="CDD" id="cd14014">
    <property type="entry name" value="STKc_PknB_like"/>
    <property type="match status" value="1"/>
</dbReference>
<dbReference type="RefSeq" id="WP_185106725.1">
    <property type="nucleotide sequence ID" value="NZ_JACHMI010000001.1"/>
</dbReference>
<dbReference type="Pfam" id="PF00069">
    <property type="entry name" value="Pkinase"/>
    <property type="match status" value="1"/>
</dbReference>
<evidence type="ECO:0000256" key="4">
    <source>
        <dbReference type="ARBA" id="ARBA00022840"/>
    </source>
</evidence>
<keyword evidence="6" id="KW-0812">Transmembrane</keyword>
<dbReference type="Gene3D" id="1.10.510.10">
    <property type="entry name" value="Transferase(Phosphotransferase) domain 1"/>
    <property type="match status" value="1"/>
</dbReference>